<organism evidence="1 2">
    <name type="scientific">Pleuronectes platessa</name>
    <name type="common">European plaice</name>
    <dbReference type="NCBI Taxonomy" id="8262"/>
    <lineage>
        <taxon>Eukaryota</taxon>
        <taxon>Metazoa</taxon>
        <taxon>Chordata</taxon>
        <taxon>Craniata</taxon>
        <taxon>Vertebrata</taxon>
        <taxon>Euteleostomi</taxon>
        <taxon>Actinopterygii</taxon>
        <taxon>Neopterygii</taxon>
        <taxon>Teleostei</taxon>
        <taxon>Neoteleostei</taxon>
        <taxon>Acanthomorphata</taxon>
        <taxon>Carangaria</taxon>
        <taxon>Pleuronectiformes</taxon>
        <taxon>Pleuronectoidei</taxon>
        <taxon>Pleuronectidae</taxon>
        <taxon>Pleuronectes</taxon>
    </lineage>
</organism>
<evidence type="ECO:0000313" key="2">
    <source>
        <dbReference type="Proteomes" id="UP001153269"/>
    </source>
</evidence>
<protein>
    <submittedName>
        <fullName evidence="1">Uncharacterized protein</fullName>
    </submittedName>
</protein>
<dbReference type="Proteomes" id="UP001153269">
    <property type="component" value="Unassembled WGS sequence"/>
</dbReference>
<dbReference type="EMBL" id="CADEAL010003936">
    <property type="protein sequence ID" value="CAB1447093.1"/>
    <property type="molecule type" value="Genomic_DNA"/>
</dbReference>
<reference evidence="1" key="1">
    <citation type="submission" date="2020-03" db="EMBL/GenBank/DDBJ databases">
        <authorList>
            <person name="Weist P."/>
        </authorList>
    </citation>
    <scope>NUCLEOTIDE SEQUENCE</scope>
</reference>
<proteinExistence type="predicted"/>
<dbReference type="AlphaFoldDB" id="A0A9N7VCT1"/>
<comment type="caution">
    <text evidence="1">The sequence shown here is derived from an EMBL/GenBank/DDBJ whole genome shotgun (WGS) entry which is preliminary data.</text>
</comment>
<keyword evidence="2" id="KW-1185">Reference proteome</keyword>
<name>A0A9N7VCT1_PLEPL</name>
<sequence length="179" mass="20023">MSSRKFLAEKEGLRRGFLFLLFLLFLFLLLLLPTLAHLRATALRLREAGEHEEQSPSALFQTIEWDDAGGAPVKLPTARLYTLPWLFYGEDETVQPMSEEAGGVSEPSALQPNSRLPLLINESGEQEQAFEKREYRVTQPCYMMGGDAEALIVEGGLQLLVTPPRPRSSAQTHGLYEFG</sequence>
<evidence type="ECO:0000313" key="1">
    <source>
        <dbReference type="EMBL" id="CAB1447093.1"/>
    </source>
</evidence>
<gene>
    <name evidence="1" type="ORF">PLEPLA_LOCUS34790</name>
</gene>
<accession>A0A9N7VCT1</accession>